<dbReference type="AlphaFoldDB" id="A0A1F5VNX9"/>
<name>A0A1F5VNX9_9BACT</name>
<feature type="active site" evidence="1">
    <location>
        <position position="199"/>
    </location>
</feature>
<evidence type="ECO:0000313" key="4">
    <source>
        <dbReference type="EMBL" id="OGF64998.1"/>
    </source>
</evidence>
<proteinExistence type="predicted"/>
<feature type="binding site" evidence="2">
    <location>
        <begin position="203"/>
        <end position="210"/>
    </location>
    <ligand>
        <name>ATP</name>
        <dbReference type="ChEBI" id="CHEBI:30616"/>
    </ligand>
</feature>
<reference evidence="4 5" key="1">
    <citation type="journal article" date="2016" name="Nat. Commun.">
        <title>Thousands of microbial genomes shed light on interconnected biogeochemical processes in an aquifer system.</title>
        <authorList>
            <person name="Anantharaman K."/>
            <person name="Brown C.T."/>
            <person name="Hug L.A."/>
            <person name="Sharon I."/>
            <person name="Castelle C.J."/>
            <person name="Probst A.J."/>
            <person name="Thomas B.C."/>
            <person name="Singh A."/>
            <person name="Wilkins M.J."/>
            <person name="Karaoz U."/>
            <person name="Brodie E.L."/>
            <person name="Williams K.H."/>
            <person name="Hubbard S.S."/>
            <person name="Banfield J.F."/>
        </authorList>
    </citation>
    <scope>NUCLEOTIDE SEQUENCE [LARGE SCALE GENOMIC DNA]</scope>
</reference>
<sequence>MSENSFNKRIKLSQEILGKIGRIDEFKGLWHGSLRLSPQILGRLKSSVIITSTGASTRIEGSKMSDEEVARLLRGLKSNPPKNRDEQEVAGYADLLGRVFDHYRTLKLTENNILHFHSILLQFSNKDQSHKGKYKDSDNAVVMKNEKGEEIILFNPTKPYLVKPEMEAIIDWTNRELEKKELHPVLIIANFVFEFLAIHPFLDGNGRLSRALTNLLLLRNDYAYVPYASLDEIIEERKDSYYLALRATQNNHKTDNEDITPWLNFLLDALLSQGDVARKLMNAEQPEKLLSERQEQVFAIIKDGETLGVAEIDKRLNGSVPQVTIKQSLARLVALRLVERVGQGRGVRYKKI</sequence>
<dbReference type="InterPro" id="IPR003812">
    <property type="entry name" value="Fido"/>
</dbReference>
<feature type="binding site" evidence="2">
    <location>
        <position position="251"/>
    </location>
    <ligand>
        <name>ATP</name>
        <dbReference type="ChEBI" id="CHEBI:30616"/>
    </ligand>
</feature>
<evidence type="ECO:0000313" key="5">
    <source>
        <dbReference type="Proteomes" id="UP000177451"/>
    </source>
</evidence>
<dbReference type="EMBL" id="MFHH01000027">
    <property type="protein sequence ID" value="OGF64998.1"/>
    <property type="molecule type" value="Genomic_DNA"/>
</dbReference>
<dbReference type="PANTHER" id="PTHR13504:SF38">
    <property type="entry name" value="FIDO DOMAIN-CONTAINING PROTEIN"/>
    <property type="match status" value="1"/>
</dbReference>
<evidence type="ECO:0000256" key="2">
    <source>
        <dbReference type="PIRSR" id="PIRSR640198-2"/>
    </source>
</evidence>
<dbReference type="Gene3D" id="1.10.3290.10">
    <property type="entry name" value="Fido-like domain"/>
    <property type="match status" value="1"/>
</dbReference>
<feature type="domain" description="Fido" evidence="3">
    <location>
        <begin position="108"/>
        <end position="268"/>
    </location>
</feature>
<organism evidence="4 5">
    <name type="scientific">Candidatus Giovannonibacteria bacterium RIFCSPHIGHO2_02_42_15</name>
    <dbReference type="NCBI Taxonomy" id="1798329"/>
    <lineage>
        <taxon>Bacteria</taxon>
        <taxon>Candidatus Giovannoniibacteriota</taxon>
    </lineage>
</organism>
<evidence type="ECO:0000259" key="3">
    <source>
        <dbReference type="PROSITE" id="PS51459"/>
    </source>
</evidence>
<gene>
    <name evidence="4" type="ORF">A2Z53_01265</name>
</gene>
<dbReference type="InterPro" id="IPR036597">
    <property type="entry name" value="Fido-like_dom_sf"/>
</dbReference>
<dbReference type="PANTHER" id="PTHR13504">
    <property type="entry name" value="FIDO DOMAIN-CONTAINING PROTEIN DDB_G0283145"/>
    <property type="match status" value="1"/>
</dbReference>
<dbReference type="Pfam" id="PF02661">
    <property type="entry name" value="Fic"/>
    <property type="match status" value="1"/>
</dbReference>
<keyword evidence="2" id="KW-0067">ATP-binding</keyword>
<dbReference type="Proteomes" id="UP000177451">
    <property type="component" value="Unassembled WGS sequence"/>
</dbReference>
<comment type="caution">
    <text evidence="4">The sequence shown here is derived from an EMBL/GenBank/DDBJ whole genome shotgun (WGS) entry which is preliminary data.</text>
</comment>
<accession>A0A1F5VNX9</accession>
<dbReference type="InterPro" id="IPR040198">
    <property type="entry name" value="Fido_containing"/>
</dbReference>
<protein>
    <recommendedName>
        <fullName evidence="3">Fido domain-containing protein</fullName>
    </recommendedName>
</protein>
<dbReference type="GO" id="GO:0005524">
    <property type="term" value="F:ATP binding"/>
    <property type="evidence" value="ECO:0007669"/>
    <property type="project" value="UniProtKB-KW"/>
</dbReference>
<dbReference type="SUPFAM" id="SSF140931">
    <property type="entry name" value="Fic-like"/>
    <property type="match status" value="1"/>
</dbReference>
<evidence type="ECO:0000256" key="1">
    <source>
        <dbReference type="PIRSR" id="PIRSR640198-1"/>
    </source>
</evidence>
<feature type="binding site" evidence="2">
    <location>
        <begin position="241"/>
        <end position="242"/>
    </location>
    <ligand>
        <name>ATP</name>
        <dbReference type="ChEBI" id="CHEBI:30616"/>
    </ligand>
</feature>
<keyword evidence="2" id="KW-0547">Nucleotide-binding</keyword>
<dbReference type="PROSITE" id="PS51459">
    <property type="entry name" value="FIDO"/>
    <property type="match status" value="1"/>
</dbReference>